<protein>
    <recommendedName>
        <fullName evidence="1">HD/PDEase domain-containing protein</fullName>
    </recommendedName>
</protein>
<comment type="caution">
    <text evidence="2">The sequence shown here is derived from an EMBL/GenBank/DDBJ whole genome shotgun (WGS) entry which is preliminary data.</text>
</comment>
<gene>
    <name evidence="2" type="ORF">B1806_07405</name>
</gene>
<dbReference type="STRING" id="993689.GCA_002077135_00998"/>
<feature type="domain" description="HD/PDEase" evidence="1">
    <location>
        <begin position="150"/>
        <end position="255"/>
    </location>
</feature>
<dbReference type="RefSeq" id="WP_081126343.1">
    <property type="nucleotide sequence ID" value="NZ_LDOS01000001.1"/>
</dbReference>
<sequence length="283" mass="30828">MNTTTLTNPLLRSESLPDVYSSEGILAWGRAHPALPSGVSLINAGGITPVECWAEGPRDHATTIDFAEVELLRTAQGVMHLVEARRTADFDPLAQVPGAFCCIPLAIEQLRGTVDAMDTPALQDFIRTVFKVPVIFYRYWTAPAGAHHAYPGGLIEHSLHVMEIVQRTLRKQALADQGVEPAARDLALTAALLHEVGKTAAYDAQGGRTEHCRRIGHELLGVELLWPALLAMRQESPLLADGLHVLLTNRTYFAESPLPLRRLSDLLRWADNKSAASAGAPQD</sequence>
<reference evidence="2 3" key="1">
    <citation type="submission" date="2017-02" db="EMBL/GenBank/DDBJ databases">
        <title>Whole genome sequencing of Metallibacterium scheffleri DSM 24874 (T).</title>
        <authorList>
            <person name="Kumar S."/>
            <person name="Patil P."/>
            <person name="Patil P.B."/>
        </authorList>
    </citation>
    <scope>NUCLEOTIDE SEQUENCE [LARGE SCALE GENOMIC DNA]</scope>
    <source>
        <strain evidence="2 3">DSM 24874</strain>
    </source>
</reference>
<dbReference type="InterPro" id="IPR003607">
    <property type="entry name" value="HD/PDEase_dom"/>
</dbReference>
<evidence type="ECO:0000313" key="2">
    <source>
        <dbReference type="EMBL" id="THD10675.1"/>
    </source>
</evidence>
<dbReference type="EMBL" id="MWQO01000023">
    <property type="protein sequence ID" value="THD10675.1"/>
    <property type="molecule type" value="Genomic_DNA"/>
</dbReference>
<accession>A0A4S3KNX5</accession>
<dbReference type="CDD" id="cd00077">
    <property type="entry name" value="HDc"/>
    <property type="match status" value="1"/>
</dbReference>
<keyword evidence="3" id="KW-1185">Reference proteome</keyword>
<dbReference type="Proteomes" id="UP000307749">
    <property type="component" value="Unassembled WGS sequence"/>
</dbReference>
<proteinExistence type="predicted"/>
<name>A0A4S3KNX5_9GAMM</name>
<evidence type="ECO:0000313" key="3">
    <source>
        <dbReference type="Proteomes" id="UP000307749"/>
    </source>
</evidence>
<dbReference type="InterPro" id="IPR006674">
    <property type="entry name" value="HD_domain"/>
</dbReference>
<dbReference type="Gene3D" id="1.10.3210.40">
    <property type="match status" value="1"/>
</dbReference>
<dbReference type="SUPFAM" id="SSF109604">
    <property type="entry name" value="HD-domain/PDEase-like"/>
    <property type="match status" value="1"/>
</dbReference>
<dbReference type="Pfam" id="PF01966">
    <property type="entry name" value="HD"/>
    <property type="match status" value="1"/>
</dbReference>
<dbReference type="AlphaFoldDB" id="A0A4S3KNX5"/>
<evidence type="ECO:0000259" key="1">
    <source>
        <dbReference type="SMART" id="SM00471"/>
    </source>
</evidence>
<organism evidence="2 3">
    <name type="scientific">Metallibacterium scheffleri</name>
    <dbReference type="NCBI Taxonomy" id="993689"/>
    <lineage>
        <taxon>Bacteria</taxon>
        <taxon>Pseudomonadati</taxon>
        <taxon>Pseudomonadota</taxon>
        <taxon>Gammaproteobacteria</taxon>
        <taxon>Lysobacterales</taxon>
        <taxon>Rhodanobacteraceae</taxon>
        <taxon>Metallibacterium</taxon>
    </lineage>
</organism>
<dbReference type="SMART" id="SM00471">
    <property type="entry name" value="HDc"/>
    <property type="match status" value="1"/>
</dbReference>